<sequence>MKVKTYVFDDVKEGMERIKTEYGSDTMILDIRNTGHPSRKGCEISIAVEGDDEPDTTDPGGRNVRKRSETIWSYALKLVNERMAVIESELTKERTREYPLPLRILLDKLTKNGFDRHLAMSMISEVYSDIGGTAEDSIKANLFLKKAMERQIKIRDIVGGDGPIVLLGPSGAGKTQTAKKLAKAFAAQGKAVTILAYDAFSRRSHDDLVSFAEKNGIPFSFTTNEEDIGLIVERDRTRKIVDLTGDHGVQKRVLEKLRNVEKIVVLPAGARDEKIRGYCSDPGQDEMTGIAFTKLDEEETLGHLGHNLIYSGRPLCILTTGIHIEDILMPDHESFYKILLEGNIWKKEGRTLQ</sequence>
<dbReference type="AlphaFoldDB" id="A0A971S276"/>
<keyword evidence="1" id="KW-0547">Nucleotide-binding</keyword>
<dbReference type="Pfam" id="PF00448">
    <property type="entry name" value="SRP54"/>
    <property type="match status" value="1"/>
</dbReference>
<protein>
    <recommendedName>
        <fullName evidence="3">SRP54-type proteins GTP-binding domain-containing protein</fullName>
    </recommendedName>
</protein>
<evidence type="ECO:0000313" key="5">
    <source>
        <dbReference type="Proteomes" id="UP000777265"/>
    </source>
</evidence>
<name>A0A971S276_9BACT</name>
<accession>A0A971S276</accession>
<proteinExistence type="predicted"/>
<reference evidence="4" key="2">
    <citation type="submission" date="2020-01" db="EMBL/GenBank/DDBJ databases">
        <authorList>
            <person name="Campanaro S."/>
        </authorList>
    </citation>
    <scope>NUCLEOTIDE SEQUENCE</scope>
    <source>
        <strain evidence="4">AS06rmzACSIP_7</strain>
    </source>
</reference>
<dbReference type="GO" id="GO:0005525">
    <property type="term" value="F:GTP binding"/>
    <property type="evidence" value="ECO:0007669"/>
    <property type="project" value="UniProtKB-KW"/>
</dbReference>
<reference evidence="4" key="1">
    <citation type="journal article" date="2020" name="Biotechnol. Biofuels">
        <title>New insights from the biogas microbiome by comprehensive genome-resolved metagenomics of nearly 1600 species originating from multiple anaerobic digesters.</title>
        <authorList>
            <person name="Campanaro S."/>
            <person name="Treu L."/>
            <person name="Rodriguez-R L.M."/>
            <person name="Kovalovszki A."/>
            <person name="Ziels R.M."/>
            <person name="Maus I."/>
            <person name="Zhu X."/>
            <person name="Kougias P.G."/>
            <person name="Basile A."/>
            <person name="Luo G."/>
            <person name="Schluter A."/>
            <person name="Konstantinidis K.T."/>
            <person name="Angelidaki I."/>
        </authorList>
    </citation>
    <scope>NUCLEOTIDE SEQUENCE</scope>
    <source>
        <strain evidence="4">AS06rmzACSIP_7</strain>
    </source>
</reference>
<dbReference type="Proteomes" id="UP000777265">
    <property type="component" value="Unassembled WGS sequence"/>
</dbReference>
<dbReference type="SUPFAM" id="SSF52540">
    <property type="entry name" value="P-loop containing nucleoside triphosphate hydrolases"/>
    <property type="match status" value="1"/>
</dbReference>
<dbReference type="GO" id="GO:0006614">
    <property type="term" value="P:SRP-dependent cotranslational protein targeting to membrane"/>
    <property type="evidence" value="ECO:0007669"/>
    <property type="project" value="InterPro"/>
</dbReference>
<evidence type="ECO:0000256" key="2">
    <source>
        <dbReference type="ARBA" id="ARBA00023134"/>
    </source>
</evidence>
<evidence type="ECO:0000256" key="1">
    <source>
        <dbReference type="ARBA" id="ARBA00022741"/>
    </source>
</evidence>
<dbReference type="SMART" id="SM00962">
    <property type="entry name" value="SRP54"/>
    <property type="match status" value="1"/>
</dbReference>
<keyword evidence="2" id="KW-0342">GTP-binding</keyword>
<dbReference type="EMBL" id="JAAYEE010000237">
    <property type="protein sequence ID" value="NLW36334.1"/>
    <property type="molecule type" value="Genomic_DNA"/>
</dbReference>
<dbReference type="Gene3D" id="3.40.50.300">
    <property type="entry name" value="P-loop containing nucleotide triphosphate hydrolases"/>
    <property type="match status" value="1"/>
</dbReference>
<comment type="caution">
    <text evidence="4">The sequence shown here is derived from an EMBL/GenBank/DDBJ whole genome shotgun (WGS) entry which is preliminary data.</text>
</comment>
<evidence type="ECO:0000259" key="3">
    <source>
        <dbReference type="SMART" id="SM00962"/>
    </source>
</evidence>
<evidence type="ECO:0000313" key="4">
    <source>
        <dbReference type="EMBL" id="NLW36334.1"/>
    </source>
</evidence>
<feature type="domain" description="SRP54-type proteins GTP-binding" evidence="3">
    <location>
        <begin position="161"/>
        <end position="341"/>
    </location>
</feature>
<dbReference type="InterPro" id="IPR000897">
    <property type="entry name" value="SRP54_GTPase_dom"/>
</dbReference>
<gene>
    <name evidence="4" type="ORF">GXY80_12800</name>
</gene>
<organism evidence="4 5">
    <name type="scientific">Syntrophorhabdus aromaticivorans</name>
    <dbReference type="NCBI Taxonomy" id="328301"/>
    <lineage>
        <taxon>Bacteria</taxon>
        <taxon>Pseudomonadati</taxon>
        <taxon>Thermodesulfobacteriota</taxon>
        <taxon>Syntrophorhabdia</taxon>
        <taxon>Syntrophorhabdales</taxon>
        <taxon>Syntrophorhabdaceae</taxon>
        <taxon>Syntrophorhabdus</taxon>
    </lineage>
</organism>
<dbReference type="InterPro" id="IPR027417">
    <property type="entry name" value="P-loop_NTPase"/>
</dbReference>